<dbReference type="PANTHER" id="PTHR37326">
    <property type="entry name" value="BLL3975 PROTEIN"/>
    <property type="match status" value="1"/>
</dbReference>
<proteinExistence type="predicted"/>
<keyword evidence="7" id="KW-1185">Reference proteome</keyword>
<feature type="domain" description="Succinylglutamate desuccinylase/Aspartoacylase catalytic" evidence="5">
    <location>
        <begin position="31"/>
        <end position="263"/>
    </location>
</feature>
<dbReference type="Proteomes" id="UP000270342">
    <property type="component" value="Unassembled WGS sequence"/>
</dbReference>
<keyword evidence="2" id="KW-0479">Metal-binding</keyword>
<dbReference type="RefSeq" id="WP_121090262.1">
    <property type="nucleotide sequence ID" value="NZ_RBZU01000014.1"/>
</dbReference>
<evidence type="ECO:0000256" key="1">
    <source>
        <dbReference type="ARBA" id="ARBA00001947"/>
    </source>
</evidence>
<dbReference type="GO" id="GO:0046872">
    <property type="term" value="F:metal ion binding"/>
    <property type="evidence" value="ECO:0007669"/>
    <property type="project" value="UniProtKB-KW"/>
</dbReference>
<gene>
    <name evidence="6" type="ORF">D7S86_24310</name>
</gene>
<dbReference type="OrthoDB" id="527673at2"/>
<evidence type="ECO:0000313" key="7">
    <source>
        <dbReference type="Proteomes" id="UP000270342"/>
    </source>
</evidence>
<dbReference type="AlphaFoldDB" id="A0A494X8Q1"/>
<evidence type="ECO:0000256" key="3">
    <source>
        <dbReference type="ARBA" id="ARBA00022801"/>
    </source>
</evidence>
<evidence type="ECO:0000256" key="4">
    <source>
        <dbReference type="ARBA" id="ARBA00022833"/>
    </source>
</evidence>
<evidence type="ECO:0000256" key="2">
    <source>
        <dbReference type="ARBA" id="ARBA00022723"/>
    </source>
</evidence>
<protein>
    <submittedName>
        <fullName evidence="6">Succinylglutamate desuccinylase/aspartoacylase family protein</fullName>
    </submittedName>
</protein>
<evidence type="ECO:0000259" key="5">
    <source>
        <dbReference type="Pfam" id="PF24827"/>
    </source>
</evidence>
<reference evidence="6 7" key="1">
    <citation type="submission" date="2018-10" db="EMBL/GenBank/DDBJ databases">
        <title>Robbsia sp. DHC34, isolated from soil.</title>
        <authorList>
            <person name="Gao Z.-H."/>
            <person name="Qiu L.-H."/>
        </authorList>
    </citation>
    <scope>NUCLEOTIDE SEQUENCE [LARGE SCALE GENOMIC DNA]</scope>
    <source>
        <strain evidence="6 7">DHC34</strain>
    </source>
</reference>
<evidence type="ECO:0000313" key="6">
    <source>
        <dbReference type="EMBL" id="RKP46622.1"/>
    </source>
</evidence>
<dbReference type="EMBL" id="RBZU01000014">
    <property type="protein sequence ID" value="RKP46622.1"/>
    <property type="molecule type" value="Genomic_DNA"/>
</dbReference>
<dbReference type="Pfam" id="PF24827">
    <property type="entry name" value="AstE_AspA_cat"/>
    <property type="match status" value="1"/>
</dbReference>
<dbReference type="GO" id="GO:0016788">
    <property type="term" value="F:hydrolase activity, acting on ester bonds"/>
    <property type="evidence" value="ECO:0007669"/>
    <property type="project" value="InterPro"/>
</dbReference>
<dbReference type="PANTHER" id="PTHR37326:SF1">
    <property type="entry name" value="BLL3975 PROTEIN"/>
    <property type="match status" value="1"/>
</dbReference>
<dbReference type="InterPro" id="IPR053138">
    <property type="entry name" value="N-alpha-Ac-DABA_deacetylase"/>
</dbReference>
<sequence length="371" mass="39797">MEIRRTPLVSPSLGTARDLLQYHFGPAHAPRRIVIQSSVHADETPGMLVAWVLKRRLAELERDGLLRSHIVVVPVANPVGLNQRVSGSLIGRFDTDSGQNFNRQFLDIASLAGDRLEGQLGRDEARNGMLVRKAIVEALGERAPRTELESLQLALLRLAAPADIVLDLHCSLEGVLHLYTHARAWPAFEPLARYLGVGTSLLCDDSGGHSFDEALNLGWSRLIERFGDHPIPAAPLAVCVELRGLHDVTHALAERDADAILQFIALRGGIAGGVTPPPDLIREPVPLTGSEQIDAPCAGVLVYRAALGASVKPGEPIADIVDPLSDAVTTLVASIEGVLFTRRVVRYVHAGAMVAQIAGATPFRTGPLLSP</sequence>
<dbReference type="CDD" id="cd06250">
    <property type="entry name" value="M14_PaAOTO_like"/>
    <property type="match status" value="1"/>
</dbReference>
<comment type="caution">
    <text evidence="6">The sequence shown here is derived from an EMBL/GenBank/DDBJ whole genome shotgun (WGS) entry which is preliminary data.</text>
</comment>
<dbReference type="SUPFAM" id="SSF53187">
    <property type="entry name" value="Zn-dependent exopeptidases"/>
    <property type="match status" value="1"/>
</dbReference>
<name>A0A494X8Q1_9BURK</name>
<dbReference type="InterPro" id="IPR055438">
    <property type="entry name" value="AstE_AspA_cat"/>
</dbReference>
<comment type="cofactor">
    <cofactor evidence="1">
        <name>Zn(2+)</name>
        <dbReference type="ChEBI" id="CHEBI:29105"/>
    </cofactor>
</comment>
<keyword evidence="3" id="KW-0378">Hydrolase</keyword>
<organism evidence="6 7">
    <name type="scientific">Pararobbsia silviterrae</name>
    <dbReference type="NCBI Taxonomy" id="1792498"/>
    <lineage>
        <taxon>Bacteria</taxon>
        <taxon>Pseudomonadati</taxon>
        <taxon>Pseudomonadota</taxon>
        <taxon>Betaproteobacteria</taxon>
        <taxon>Burkholderiales</taxon>
        <taxon>Burkholderiaceae</taxon>
        <taxon>Pararobbsia</taxon>
    </lineage>
</organism>
<accession>A0A494X8Q1</accession>
<keyword evidence="4" id="KW-0862">Zinc</keyword>
<dbReference type="Gene3D" id="3.40.630.10">
    <property type="entry name" value="Zn peptidases"/>
    <property type="match status" value="1"/>
</dbReference>